<keyword evidence="3" id="KW-1185">Reference proteome</keyword>
<gene>
    <name evidence="2" type="ORF">ACJ73_01500</name>
</gene>
<dbReference type="AlphaFoldDB" id="A0A1J9RGJ8"/>
<accession>A0A1J9RGJ8</accession>
<organism evidence="2 3">
    <name type="scientific">Blastomyces percursus</name>
    <dbReference type="NCBI Taxonomy" id="1658174"/>
    <lineage>
        <taxon>Eukaryota</taxon>
        <taxon>Fungi</taxon>
        <taxon>Dikarya</taxon>
        <taxon>Ascomycota</taxon>
        <taxon>Pezizomycotina</taxon>
        <taxon>Eurotiomycetes</taxon>
        <taxon>Eurotiomycetidae</taxon>
        <taxon>Onygenales</taxon>
        <taxon>Ajellomycetaceae</taxon>
        <taxon>Blastomyces</taxon>
    </lineage>
</organism>
<name>A0A1J9RGJ8_9EURO</name>
<evidence type="ECO:0000313" key="2">
    <source>
        <dbReference type="EMBL" id="OJD27116.1"/>
    </source>
</evidence>
<reference evidence="2 3" key="1">
    <citation type="submission" date="2015-08" db="EMBL/GenBank/DDBJ databases">
        <title>Emmonsia species relationships and genome sequence.</title>
        <authorList>
            <person name="Cuomo C.A."/>
            <person name="Schwartz I.S."/>
            <person name="Kenyon C."/>
            <person name="De Hoog G.S."/>
            <person name="Govender N.P."/>
            <person name="Botha A."/>
            <person name="Moreno L."/>
            <person name="De Vries M."/>
            <person name="Munoz J.F."/>
            <person name="Stielow J.B."/>
        </authorList>
    </citation>
    <scope>NUCLEOTIDE SEQUENCE [LARGE SCALE GENOMIC DNA]</scope>
    <source>
        <strain evidence="2 3">EI222</strain>
    </source>
</reference>
<dbReference type="VEuPathDB" id="FungiDB:ACJ73_01500"/>
<comment type="caution">
    <text evidence="2">The sequence shown here is derived from an EMBL/GenBank/DDBJ whole genome shotgun (WGS) entry which is preliminary data.</text>
</comment>
<evidence type="ECO:0000313" key="3">
    <source>
        <dbReference type="Proteomes" id="UP000242791"/>
    </source>
</evidence>
<proteinExistence type="predicted"/>
<feature type="region of interest" description="Disordered" evidence="1">
    <location>
        <begin position="1"/>
        <end position="66"/>
    </location>
</feature>
<dbReference type="EMBL" id="LGTZ01000137">
    <property type="protein sequence ID" value="OJD27116.1"/>
    <property type="molecule type" value="Genomic_DNA"/>
</dbReference>
<protein>
    <submittedName>
        <fullName evidence="2">Uncharacterized protein</fullName>
    </submittedName>
</protein>
<dbReference type="Proteomes" id="UP000242791">
    <property type="component" value="Unassembled WGS sequence"/>
</dbReference>
<sequence>MKCVVPAASLSGGQARSGEGLGYWGKRTQSPLHHIGREEDEPSKPSQALQQKELWPWKVHGAEREA</sequence>
<evidence type="ECO:0000256" key="1">
    <source>
        <dbReference type="SAM" id="MobiDB-lite"/>
    </source>
</evidence>